<protein>
    <submittedName>
        <fullName evidence="1">CLUMA_CG019924, isoform A</fullName>
    </submittedName>
</protein>
<reference evidence="1 2" key="1">
    <citation type="submission" date="2015-04" db="EMBL/GenBank/DDBJ databases">
        <authorList>
            <person name="Syromyatnikov M.Y."/>
            <person name="Popov V.N."/>
        </authorList>
    </citation>
    <scope>NUCLEOTIDE SEQUENCE [LARGE SCALE GENOMIC DNA]</scope>
</reference>
<evidence type="ECO:0000313" key="1">
    <source>
        <dbReference type="EMBL" id="CRL06423.1"/>
    </source>
</evidence>
<name>A0A1J1J1Z9_9DIPT</name>
<dbReference type="Proteomes" id="UP000183832">
    <property type="component" value="Unassembled WGS sequence"/>
</dbReference>
<gene>
    <name evidence="1" type="ORF">CLUMA_CG019924</name>
</gene>
<dbReference type="EMBL" id="CVRI01000067">
    <property type="protein sequence ID" value="CRL06423.1"/>
    <property type="molecule type" value="Genomic_DNA"/>
</dbReference>
<keyword evidence="2" id="KW-1185">Reference proteome</keyword>
<proteinExistence type="predicted"/>
<organism evidence="1 2">
    <name type="scientific">Clunio marinus</name>
    <dbReference type="NCBI Taxonomy" id="568069"/>
    <lineage>
        <taxon>Eukaryota</taxon>
        <taxon>Metazoa</taxon>
        <taxon>Ecdysozoa</taxon>
        <taxon>Arthropoda</taxon>
        <taxon>Hexapoda</taxon>
        <taxon>Insecta</taxon>
        <taxon>Pterygota</taxon>
        <taxon>Neoptera</taxon>
        <taxon>Endopterygota</taxon>
        <taxon>Diptera</taxon>
        <taxon>Nematocera</taxon>
        <taxon>Chironomoidea</taxon>
        <taxon>Chironomidae</taxon>
        <taxon>Clunio</taxon>
    </lineage>
</organism>
<dbReference type="AlphaFoldDB" id="A0A1J1J1Z9"/>
<sequence length="61" mass="7268">MPLNNLLIKLPNNREDSHILYPREASFLWEIKLLLLRREQLIRLAITNSYDSNHSSYPAIY</sequence>
<evidence type="ECO:0000313" key="2">
    <source>
        <dbReference type="Proteomes" id="UP000183832"/>
    </source>
</evidence>
<accession>A0A1J1J1Z9</accession>